<evidence type="ECO:0000256" key="1">
    <source>
        <dbReference type="SAM" id="Phobius"/>
    </source>
</evidence>
<evidence type="ECO:0000313" key="2">
    <source>
        <dbReference type="EMBL" id="MDQ0462957.1"/>
    </source>
</evidence>
<dbReference type="EMBL" id="JAUSVS010000001">
    <property type="protein sequence ID" value="MDQ0462957.1"/>
    <property type="molecule type" value="Genomic_DNA"/>
</dbReference>
<keyword evidence="3" id="KW-1185">Reference proteome</keyword>
<sequence length="403" mass="43375">MTSTVDGLPNGVVRGEVRFGRLLVLLIPFGIAPTAYLVSFPSVGTAVLAGCCLVAIADLVSLEGDKRTITAIEARYFWRLVLMTLAIFGLRELALDVDAPGLATPLNLVQWAAAAFLGFHFFVFFRDRAQSKPMPQPSRALTATVVGVEDLRARKVAMEAAERALAQLPLFDPDAPTLMAAWDRKDTARLEALLLEGDALNRASWQRGMDLYNPSAETVDAGRSTLQQQLAAAEALLTAYNIDYGAIPLERSDQLGGVVATTRMQRDLSQKLNYTAGTANALSKAASGAMPWQFAAAVAAGALVMQAINHSKALRQLKEMEGTISLNAEAARGDFALMRNLLSTRLIPQMTRILAVLDALQSRSTALRVSERLATAGDPREAATRLAFTVVEARHLLELTAGN</sequence>
<feature type="transmembrane region" description="Helical" evidence="1">
    <location>
        <begin position="106"/>
        <end position="125"/>
    </location>
</feature>
<protein>
    <submittedName>
        <fullName evidence="2">Uncharacterized protein</fullName>
    </submittedName>
</protein>
<reference evidence="2 3" key="1">
    <citation type="submission" date="2023-07" db="EMBL/GenBank/DDBJ databases">
        <title>Genomic Encyclopedia of Type Strains, Phase IV (KMG-IV): sequencing the most valuable type-strain genomes for metagenomic binning, comparative biology and taxonomic classification.</title>
        <authorList>
            <person name="Goeker M."/>
        </authorList>
    </citation>
    <scope>NUCLEOTIDE SEQUENCE [LARGE SCALE GENOMIC DNA]</scope>
    <source>
        <strain evidence="2 3">DSM 18695</strain>
    </source>
</reference>
<feature type="transmembrane region" description="Helical" evidence="1">
    <location>
        <begin position="76"/>
        <end position="94"/>
    </location>
</feature>
<keyword evidence="1" id="KW-0472">Membrane</keyword>
<keyword evidence="1" id="KW-1133">Transmembrane helix</keyword>
<accession>A0ABU0ILQ5</accession>
<dbReference type="RefSeq" id="WP_307346030.1">
    <property type="nucleotide sequence ID" value="NZ_JAUSVS010000001.1"/>
</dbReference>
<dbReference type="Proteomes" id="UP001228905">
    <property type="component" value="Unassembled WGS sequence"/>
</dbReference>
<organism evidence="2 3">
    <name type="scientific">Caulobacter ginsengisoli</name>
    <dbReference type="NCBI Taxonomy" id="400775"/>
    <lineage>
        <taxon>Bacteria</taxon>
        <taxon>Pseudomonadati</taxon>
        <taxon>Pseudomonadota</taxon>
        <taxon>Alphaproteobacteria</taxon>
        <taxon>Caulobacterales</taxon>
        <taxon>Caulobacteraceae</taxon>
        <taxon>Caulobacter</taxon>
    </lineage>
</organism>
<name>A0ABU0ILQ5_9CAUL</name>
<keyword evidence="1" id="KW-0812">Transmembrane</keyword>
<feature type="transmembrane region" description="Helical" evidence="1">
    <location>
        <begin position="46"/>
        <end position="64"/>
    </location>
</feature>
<proteinExistence type="predicted"/>
<comment type="caution">
    <text evidence="2">The sequence shown here is derived from an EMBL/GenBank/DDBJ whole genome shotgun (WGS) entry which is preliminary data.</text>
</comment>
<feature type="transmembrane region" description="Helical" evidence="1">
    <location>
        <begin position="22"/>
        <end position="40"/>
    </location>
</feature>
<gene>
    <name evidence="2" type="ORF">QO010_000705</name>
</gene>
<evidence type="ECO:0000313" key="3">
    <source>
        <dbReference type="Proteomes" id="UP001228905"/>
    </source>
</evidence>